<feature type="transmembrane region" description="Helical" evidence="2">
    <location>
        <begin position="61"/>
        <end position="80"/>
    </location>
</feature>
<evidence type="ECO:0000256" key="1">
    <source>
        <dbReference type="SAM" id="MobiDB-lite"/>
    </source>
</evidence>
<evidence type="ECO:0000256" key="2">
    <source>
        <dbReference type="SAM" id="Phobius"/>
    </source>
</evidence>
<reference evidence="3 4" key="1">
    <citation type="submission" date="2017-06" db="EMBL/GenBank/DDBJ databases">
        <title>Reclassification of a Polynucleobacter cosmopolitanus strain isolated from tropical Lake Victoria as Polynucleobacter victoriensis comb. nov.</title>
        <authorList>
            <person name="Hahn M.W."/>
        </authorList>
    </citation>
    <scope>NUCLEOTIDE SEQUENCE [LARGE SCALE GENOMIC DNA]</scope>
    <source>
        <strain evidence="3 4">MWH-MoIso2</strain>
    </source>
</reference>
<comment type="caution">
    <text evidence="3">The sequence shown here is derived from an EMBL/GenBank/DDBJ whole genome shotgun (WGS) entry which is preliminary data.</text>
</comment>
<feature type="region of interest" description="Disordered" evidence="1">
    <location>
        <begin position="111"/>
        <end position="130"/>
    </location>
</feature>
<organism evidence="3 4">
    <name type="scientific">Polynucleobacter cosmopolitanus</name>
    <dbReference type="NCBI Taxonomy" id="351345"/>
    <lineage>
        <taxon>Bacteria</taxon>
        <taxon>Pseudomonadati</taxon>
        <taxon>Pseudomonadota</taxon>
        <taxon>Betaproteobacteria</taxon>
        <taxon>Burkholderiales</taxon>
        <taxon>Burkholderiaceae</taxon>
        <taxon>Polynucleobacter</taxon>
    </lineage>
</organism>
<dbReference type="RefSeq" id="WP_089515021.1">
    <property type="nucleotide sequence ID" value="NZ_NJGG01000001.1"/>
</dbReference>
<evidence type="ECO:0000313" key="3">
    <source>
        <dbReference type="EMBL" id="OXL15993.1"/>
    </source>
</evidence>
<sequence length="199" mass="22813">MLIYEDVASLDNPWMIKRNFNSDSYDHAFSEQTIKTPAFHQEFIEKLTSEQVRLFCSKHGLLMLSFMNLMGILALLIFMMSQIHDIHQRIDEGRSKVSKLESLVKVLGSRSEKTNHQELSQPDTQTEPEPEVISGDLNIRYLGLIHSGHSFKALLEVDEVTGFFSKGQMIEGRWLIKSFDQSQLVLESIKGQQVTILLE</sequence>
<dbReference type="AlphaFoldDB" id="A0A229FVP4"/>
<keyword evidence="4" id="KW-1185">Reference proteome</keyword>
<gene>
    <name evidence="3" type="ORF">AOC33_02565</name>
</gene>
<keyword evidence="2" id="KW-0812">Transmembrane</keyword>
<dbReference type="EMBL" id="NJGG01000001">
    <property type="protein sequence ID" value="OXL15993.1"/>
    <property type="molecule type" value="Genomic_DNA"/>
</dbReference>
<name>A0A229FVP4_9BURK</name>
<feature type="compositionally biased region" description="Polar residues" evidence="1">
    <location>
        <begin position="117"/>
        <end position="127"/>
    </location>
</feature>
<evidence type="ECO:0000313" key="4">
    <source>
        <dbReference type="Proteomes" id="UP000215188"/>
    </source>
</evidence>
<keyword evidence="2" id="KW-1133">Transmembrane helix</keyword>
<dbReference type="Proteomes" id="UP000215188">
    <property type="component" value="Unassembled WGS sequence"/>
</dbReference>
<accession>A0A229FVP4</accession>
<keyword evidence="2" id="KW-0472">Membrane</keyword>
<proteinExistence type="predicted"/>
<protein>
    <submittedName>
        <fullName evidence="3">Uncharacterized protein</fullName>
    </submittedName>
</protein>